<feature type="compositionally biased region" description="Polar residues" evidence="1">
    <location>
        <begin position="17"/>
        <end position="26"/>
    </location>
</feature>
<organism evidence="3 4">
    <name type="scientific">Wickerhamomyces anomalus (strain ATCC 58044 / CBS 1984 / NCYC 433 / NRRL Y-366-8)</name>
    <name type="common">Yeast</name>
    <name type="synonym">Hansenula anomala</name>
    <dbReference type="NCBI Taxonomy" id="683960"/>
    <lineage>
        <taxon>Eukaryota</taxon>
        <taxon>Fungi</taxon>
        <taxon>Dikarya</taxon>
        <taxon>Ascomycota</taxon>
        <taxon>Saccharomycotina</taxon>
        <taxon>Saccharomycetes</taxon>
        <taxon>Phaffomycetales</taxon>
        <taxon>Wickerhamomycetaceae</taxon>
        <taxon>Wickerhamomyces</taxon>
    </lineage>
</organism>
<dbReference type="GeneID" id="30201941"/>
<accession>A0A1E3P417</accession>
<evidence type="ECO:0000256" key="2">
    <source>
        <dbReference type="SAM" id="Phobius"/>
    </source>
</evidence>
<feature type="compositionally biased region" description="Polar residues" evidence="1">
    <location>
        <begin position="52"/>
        <end position="64"/>
    </location>
</feature>
<feature type="transmembrane region" description="Helical" evidence="2">
    <location>
        <begin position="296"/>
        <end position="313"/>
    </location>
</feature>
<proteinExistence type="predicted"/>
<protein>
    <submittedName>
        <fullName evidence="3">Uncharacterized protein</fullName>
    </submittedName>
</protein>
<sequence length="314" mass="36676">MTTQREYTPPPLPKSAPIQSELTNSAKSKRIPPFYKSHSKDSSSQKHKQLPELQTTTPSRSNNTQFAILPSIKLTPVGSDSYRHIKSASYDEKANGKKRLVDQFYDQLGTPPSSSTRLNTPVLTRNNTTTSFANESRSNLVLNKFEFDKKDVEVEQHNNGNIVEIGEEIEKLEMVIVKRIKEQVELNEDEFVDKIDDFQSVSQDILEIKNRVKQIINIIEDEKYKSFKQDYESFETETKKFIDFLKILESYELKINNSRDKMNQYKRKLFDIRKTIEFGEMMKVVEHKKLKSRNKWISITILFGFVLFILYKVI</sequence>
<dbReference type="OrthoDB" id="10622678at2759"/>
<keyword evidence="4" id="KW-1185">Reference proteome</keyword>
<evidence type="ECO:0000313" key="4">
    <source>
        <dbReference type="Proteomes" id="UP000094112"/>
    </source>
</evidence>
<feature type="region of interest" description="Disordered" evidence="1">
    <location>
        <begin position="1"/>
        <end position="64"/>
    </location>
</feature>
<keyword evidence="2" id="KW-1133">Transmembrane helix</keyword>
<keyword evidence="2" id="KW-0812">Transmembrane</keyword>
<keyword evidence="2" id="KW-0472">Membrane</keyword>
<reference evidence="3 4" key="1">
    <citation type="journal article" date="2016" name="Proc. Natl. Acad. Sci. U.S.A.">
        <title>Comparative genomics of biotechnologically important yeasts.</title>
        <authorList>
            <person name="Riley R."/>
            <person name="Haridas S."/>
            <person name="Wolfe K.H."/>
            <person name="Lopes M.R."/>
            <person name="Hittinger C.T."/>
            <person name="Goeker M."/>
            <person name="Salamov A.A."/>
            <person name="Wisecaver J.H."/>
            <person name="Long T.M."/>
            <person name="Calvey C.H."/>
            <person name="Aerts A.L."/>
            <person name="Barry K.W."/>
            <person name="Choi C."/>
            <person name="Clum A."/>
            <person name="Coughlan A.Y."/>
            <person name="Deshpande S."/>
            <person name="Douglass A.P."/>
            <person name="Hanson S.J."/>
            <person name="Klenk H.-P."/>
            <person name="LaButti K.M."/>
            <person name="Lapidus A."/>
            <person name="Lindquist E.A."/>
            <person name="Lipzen A.M."/>
            <person name="Meier-Kolthoff J.P."/>
            <person name="Ohm R.A."/>
            <person name="Otillar R.P."/>
            <person name="Pangilinan J.L."/>
            <person name="Peng Y."/>
            <person name="Rokas A."/>
            <person name="Rosa C.A."/>
            <person name="Scheuner C."/>
            <person name="Sibirny A.A."/>
            <person name="Slot J.C."/>
            <person name="Stielow J.B."/>
            <person name="Sun H."/>
            <person name="Kurtzman C.P."/>
            <person name="Blackwell M."/>
            <person name="Grigoriev I.V."/>
            <person name="Jeffries T.W."/>
        </authorList>
    </citation>
    <scope>NUCLEOTIDE SEQUENCE [LARGE SCALE GENOMIC DNA]</scope>
    <source>
        <strain evidence="4">ATCC 58044 / CBS 1984 / NCYC 433 / NRRL Y-366-8</strain>
    </source>
</reference>
<dbReference type="RefSeq" id="XP_019038849.1">
    <property type="nucleotide sequence ID" value="XM_019184695.1"/>
</dbReference>
<evidence type="ECO:0000256" key="1">
    <source>
        <dbReference type="SAM" id="MobiDB-lite"/>
    </source>
</evidence>
<evidence type="ECO:0000313" key="3">
    <source>
        <dbReference type="EMBL" id="ODQ59642.1"/>
    </source>
</evidence>
<name>A0A1E3P417_WICAA</name>
<dbReference type="Proteomes" id="UP000094112">
    <property type="component" value="Unassembled WGS sequence"/>
</dbReference>
<dbReference type="AlphaFoldDB" id="A0A1E3P417"/>
<gene>
    <name evidence="3" type="ORF">WICANDRAFT_78279</name>
</gene>
<dbReference type="EMBL" id="KV454210">
    <property type="protein sequence ID" value="ODQ59642.1"/>
    <property type="molecule type" value="Genomic_DNA"/>
</dbReference>